<proteinExistence type="predicted"/>
<organism evidence="2">
    <name type="scientific">Kitasatospora sp. CMC57</name>
    <dbReference type="NCBI Taxonomy" id="3231513"/>
    <lineage>
        <taxon>Bacteria</taxon>
        <taxon>Bacillati</taxon>
        <taxon>Actinomycetota</taxon>
        <taxon>Actinomycetes</taxon>
        <taxon>Kitasatosporales</taxon>
        <taxon>Streptomycetaceae</taxon>
        <taxon>Kitasatospora</taxon>
    </lineage>
</organism>
<feature type="region of interest" description="Disordered" evidence="1">
    <location>
        <begin position="71"/>
        <end position="90"/>
    </location>
</feature>
<reference evidence="2" key="1">
    <citation type="submission" date="2024-07" db="EMBL/GenBank/DDBJ databases">
        <title>Complete genome sequences of cellulolytic bacteria, Kitasatospora sp. CMC57 and Streptomyces sp. CMC78, isolated from Japanese agricultural soil.</title>
        <authorList>
            <person name="Hashimoto T."/>
            <person name="Ito M."/>
            <person name="Iwamoto M."/>
            <person name="Fukahori D."/>
            <person name="Shoda T."/>
            <person name="Sakoda M."/>
            <person name="Morohoshi T."/>
            <person name="Mitsuboshi M."/>
            <person name="Nishizawa T."/>
        </authorList>
    </citation>
    <scope>NUCLEOTIDE SEQUENCE</scope>
    <source>
        <strain evidence="2">CMC57</strain>
        <plasmid evidence="2">pCMC57_01</plasmid>
    </source>
</reference>
<dbReference type="EMBL" id="AP035882">
    <property type="protein sequence ID" value="BFP50044.1"/>
    <property type="molecule type" value="Genomic_DNA"/>
</dbReference>
<geneLocation type="plasmid" evidence="2">
    <name>pCMC57_01</name>
</geneLocation>
<evidence type="ECO:0000313" key="2">
    <source>
        <dbReference type="EMBL" id="BFP50044.1"/>
    </source>
</evidence>
<evidence type="ECO:0008006" key="3">
    <source>
        <dbReference type="Google" id="ProtNLM"/>
    </source>
</evidence>
<protein>
    <recommendedName>
        <fullName evidence="3">Amidase</fullName>
    </recommendedName>
</protein>
<sequence length="90" mass="9531">MRTSDMALVDTIETYGRAVAAGEIDREQAVAALVEAADGGITPRGADDLITNWETARSRYENGASGAFHGLAAIQDGCRPHPSNRPPHRG</sequence>
<name>A0AB33K388_9ACTN</name>
<dbReference type="AlphaFoldDB" id="A0AB33K388"/>
<evidence type="ECO:0000256" key="1">
    <source>
        <dbReference type="SAM" id="MobiDB-lite"/>
    </source>
</evidence>
<accession>A0AB33K388</accession>
<gene>
    <name evidence="2" type="ORF">KCMC57_64120</name>
</gene>
<keyword evidence="2" id="KW-0614">Plasmid</keyword>
<dbReference type="KEGG" id="kic:KCMC57_64120"/>